<dbReference type="AlphaFoldDB" id="A0A4Y7KRX0"/>
<dbReference type="PANTHER" id="PTHR47967:SF123">
    <property type="entry name" value="ASPARTIC PROTEINASE NEPENTHESIN-1-LIKE"/>
    <property type="match status" value="1"/>
</dbReference>
<dbReference type="Proteomes" id="UP000316621">
    <property type="component" value="Chromosome 8"/>
</dbReference>
<keyword evidence="3" id="KW-0378">Hydrolase</keyword>
<dbReference type="PANTHER" id="PTHR47967">
    <property type="entry name" value="OS07G0603500 PROTEIN-RELATED"/>
    <property type="match status" value="1"/>
</dbReference>
<evidence type="ECO:0000256" key="3">
    <source>
        <dbReference type="ARBA" id="ARBA00022801"/>
    </source>
</evidence>
<dbReference type="InterPro" id="IPR033121">
    <property type="entry name" value="PEPTIDASE_A1"/>
</dbReference>
<proteinExistence type="inferred from homology"/>
<dbReference type="Gene3D" id="2.40.70.10">
    <property type="entry name" value="Acid Proteases"/>
    <property type="match status" value="1"/>
</dbReference>
<feature type="domain" description="Peptidase A1" evidence="4">
    <location>
        <begin position="1"/>
        <end position="220"/>
    </location>
</feature>
<evidence type="ECO:0000256" key="2">
    <source>
        <dbReference type="ARBA" id="ARBA00022670"/>
    </source>
</evidence>
<protein>
    <recommendedName>
        <fullName evidence="4">Peptidase A1 domain-containing protein</fullName>
    </recommendedName>
</protein>
<organism evidence="5 6">
    <name type="scientific">Papaver somniferum</name>
    <name type="common">Opium poppy</name>
    <dbReference type="NCBI Taxonomy" id="3469"/>
    <lineage>
        <taxon>Eukaryota</taxon>
        <taxon>Viridiplantae</taxon>
        <taxon>Streptophyta</taxon>
        <taxon>Embryophyta</taxon>
        <taxon>Tracheophyta</taxon>
        <taxon>Spermatophyta</taxon>
        <taxon>Magnoliopsida</taxon>
        <taxon>Ranunculales</taxon>
        <taxon>Papaveraceae</taxon>
        <taxon>Papaveroideae</taxon>
        <taxon>Papaver</taxon>
    </lineage>
</organism>
<gene>
    <name evidence="5" type="ORF">C5167_051079</name>
</gene>
<name>A0A4Y7KRX0_PAPSO</name>
<dbReference type="Gramene" id="RZC75596">
    <property type="protein sequence ID" value="RZC75596"/>
    <property type="gene ID" value="C5167_051079"/>
</dbReference>
<dbReference type="SUPFAM" id="SSF50630">
    <property type="entry name" value="Acid proteases"/>
    <property type="match status" value="1"/>
</dbReference>
<evidence type="ECO:0000256" key="1">
    <source>
        <dbReference type="ARBA" id="ARBA00007447"/>
    </source>
</evidence>
<evidence type="ECO:0000313" key="5">
    <source>
        <dbReference type="EMBL" id="RZC75596.1"/>
    </source>
</evidence>
<evidence type="ECO:0000259" key="4">
    <source>
        <dbReference type="PROSITE" id="PS51767"/>
    </source>
</evidence>
<dbReference type="GO" id="GO:0006508">
    <property type="term" value="P:proteolysis"/>
    <property type="evidence" value="ECO:0007669"/>
    <property type="project" value="UniProtKB-KW"/>
</dbReference>
<dbReference type="GO" id="GO:0005576">
    <property type="term" value="C:extracellular region"/>
    <property type="evidence" value="ECO:0007669"/>
    <property type="project" value="TreeGrafter"/>
</dbReference>
<dbReference type="Pfam" id="PF14543">
    <property type="entry name" value="TAXi_N"/>
    <property type="match status" value="1"/>
</dbReference>
<keyword evidence="2" id="KW-0645">Protease</keyword>
<comment type="similarity">
    <text evidence="1">Belongs to the peptidase A1 family.</text>
</comment>
<dbReference type="InterPro" id="IPR021109">
    <property type="entry name" value="Peptidase_aspartic_dom_sf"/>
</dbReference>
<dbReference type="EMBL" id="CM010722">
    <property type="protein sequence ID" value="RZC75596.1"/>
    <property type="molecule type" value="Genomic_DNA"/>
</dbReference>
<dbReference type="InterPro" id="IPR051708">
    <property type="entry name" value="Plant_Aspart_Prot_A1"/>
</dbReference>
<dbReference type="InterPro" id="IPR032861">
    <property type="entry name" value="TAXi_N"/>
</dbReference>
<evidence type="ECO:0000313" key="6">
    <source>
        <dbReference type="Proteomes" id="UP000316621"/>
    </source>
</evidence>
<accession>A0A4Y7KRX0</accession>
<dbReference type="GO" id="GO:0008233">
    <property type="term" value="F:peptidase activity"/>
    <property type="evidence" value="ECO:0007669"/>
    <property type="project" value="UniProtKB-KW"/>
</dbReference>
<dbReference type="PROSITE" id="PS51767">
    <property type="entry name" value="PEPTIDASE_A1"/>
    <property type="match status" value="1"/>
</dbReference>
<dbReference type="OMA" id="FTGEMAP"/>
<sequence length="220" mass="24489">MATTVASLLSKKLDTGSSLIWLQCKPCNPCFPQNRPAFDPTTSSTYNALPCNHIFCQGPQYSCVNNQCNYTLSYVDTSTSKGVLSNESFSFLSDGSIETLNDVIFGCGYNNVQPHLEGDIDGVLGMNIGKLSLLAQMKDRVNSRFSYCLIPINAEPSGQSSFLRFGDDIVIQPRSRVQTTPFYMYNGNPHMYSVNLLDISVEDVWNGSGRHRTRYVYIET</sequence>
<keyword evidence="6" id="KW-1185">Reference proteome</keyword>
<reference evidence="5 6" key="1">
    <citation type="journal article" date="2018" name="Science">
        <title>The opium poppy genome and morphinan production.</title>
        <authorList>
            <person name="Guo L."/>
            <person name="Winzer T."/>
            <person name="Yang X."/>
            <person name="Li Y."/>
            <person name="Ning Z."/>
            <person name="He Z."/>
            <person name="Teodor R."/>
            <person name="Lu Y."/>
            <person name="Bowser T.A."/>
            <person name="Graham I.A."/>
            <person name="Ye K."/>
        </authorList>
    </citation>
    <scope>NUCLEOTIDE SEQUENCE [LARGE SCALE GENOMIC DNA]</scope>
    <source>
        <strain evidence="6">cv. HN1</strain>
        <tissue evidence="5">Leaves</tissue>
    </source>
</reference>